<dbReference type="GO" id="GO:0032259">
    <property type="term" value="P:methylation"/>
    <property type="evidence" value="ECO:0007669"/>
    <property type="project" value="UniProtKB-KW"/>
</dbReference>
<dbReference type="OrthoDB" id="9760689at2"/>
<dbReference type="PANTHER" id="PTHR43861">
    <property type="entry name" value="TRANS-ACONITATE 2-METHYLTRANSFERASE-RELATED"/>
    <property type="match status" value="1"/>
</dbReference>
<dbReference type="STRING" id="299255.SAMN02745129_0740"/>
<organism evidence="3 4">
    <name type="scientific">Ferrimonas marina</name>
    <dbReference type="NCBI Taxonomy" id="299255"/>
    <lineage>
        <taxon>Bacteria</taxon>
        <taxon>Pseudomonadati</taxon>
        <taxon>Pseudomonadota</taxon>
        <taxon>Gammaproteobacteria</taxon>
        <taxon>Alteromonadales</taxon>
        <taxon>Ferrimonadaceae</taxon>
        <taxon>Ferrimonas</taxon>
    </lineage>
</organism>
<keyword evidence="4" id="KW-1185">Reference proteome</keyword>
<evidence type="ECO:0000259" key="2">
    <source>
        <dbReference type="Pfam" id="PF13649"/>
    </source>
</evidence>
<evidence type="ECO:0000256" key="1">
    <source>
        <dbReference type="ARBA" id="ARBA00022679"/>
    </source>
</evidence>
<dbReference type="Pfam" id="PF13649">
    <property type="entry name" value="Methyltransf_25"/>
    <property type="match status" value="1"/>
</dbReference>
<proteinExistence type="predicted"/>
<dbReference type="InterPro" id="IPR041698">
    <property type="entry name" value="Methyltransf_25"/>
</dbReference>
<gene>
    <name evidence="3" type="ORF">SAMN02745129_0740</name>
</gene>
<feature type="domain" description="Methyltransferase" evidence="2">
    <location>
        <begin position="71"/>
        <end position="165"/>
    </location>
</feature>
<dbReference type="RefSeq" id="WP_067654128.1">
    <property type="nucleotide sequence ID" value="NZ_FQXG01000001.1"/>
</dbReference>
<dbReference type="SUPFAM" id="SSF53335">
    <property type="entry name" value="S-adenosyl-L-methionine-dependent methyltransferases"/>
    <property type="match status" value="1"/>
</dbReference>
<name>A0A1M5MRV6_9GAMM</name>
<evidence type="ECO:0000313" key="4">
    <source>
        <dbReference type="Proteomes" id="UP000184268"/>
    </source>
</evidence>
<reference evidence="3 4" key="1">
    <citation type="submission" date="2016-11" db="EMBL/GenBank/DDBJ databases">
        <authorList>
            <person name="Jaros S."/>
            <person name="Januszkiewicz K."/>
            <person name="Wedrychowicz H."/>
        </authorList>
    </citation>
    <scope>NUCLEOTIDE SEQUENCE [LARGE SCALE GENOMIC DNA]</scope>
    <source>
        <strain evidence="3 4">DSM 16917</strain>
    </source>
</reference>
<accession>A0A1M5MRV6</accession>
<sequence length="279" mass="31597">MFHQLTDINKRPKPYEFSTVRELWTDPHRAEQMLAFHLDESTELASRPAQKRQAATDWLMKHFAVGQGSRVCDFGCGPGLYATAFAQTGARVSGVDFSANSLGYARAQAQKAGLSIDYIEADYLEFKTEQRFDLITLIYYDFCALSPDQRAKLLSKFRELLAPGGRIVLDVLSLNAFAQRAEVSSYEKNSLGGFWSAQEYYGFLNTFKYEAEKLVLDKHSIIEAERRYTVYNWLQYFDQAMLEHEFAQAGLKIEQLLDDLTGQPYTGTGSDIVVVAKVA</sequence>
<dbReference type="AlphaFoldDB" id="A0A1M5MRV6"/>
<dbReference type="Gene3D" id="3.40.50.150">
    <property type="entry name" value="Vaccinia Virus protein VP39"/>
    <property type="match status" value="1"/>
</dbReference>
<keyword evidence="3" id="KW-0489">Methyltransferase</keyword>
<dbReference type="EMBL" id="FQXG01000001">
    <property type="protein sequence ID" value="SHG79629.1"/>
    <property type="molecule type" value="Genomic_DNA"/>
</dbReference>
<keyword evidence="1 3" id="KW-0808">Transferase</keyword>
<dbReference type="CDD" id="cd02440">
    <property type="entry name" value="AdoMet_MTases"/>
    <property type="match status" value="1"/>
</dbReference>
<evidence type="ECO:0000313" key="3">
    <source>
        <dbReference type="EMBL" id="SHG79629.1"/>
    </source>
</evidence>
<dbReference type="GO" id="GO:0008168">
    <property type="term" value="F:methyltransferase activity"/>
    <property type="evidence" value="ECO:0007669"/>
    <property type="project" value="UniProtKB-KW"/>
</dbReference>
<dbReference type="InterPro" id="IPR029063">
    <property type="entry name" value="SAM-dependent_MTases_sf"/>
</dbReference>
<dbReference type="Proteomes" id="UP000184268">
    <property type="component" value="Unassembled WGS sequence"/>
</dbReference>
<protein>
    <submittedName>
        <fullName evidence="3">Methyltransferase domain-containing protein</fullName>
    </submittedName>
</protein>